<feature type="non-terminal residue" evidence="2">
    <location>
        <position position="404"/>
    </location>
</feature>
<sequence length="404" mass="44714">MKFFSRLNVGSKVAFIVTLLVVVCICVLTFCIIATSKHILQEENHRILHQASYRYGTLLDGVATRIQDTLFVGATAIDTQIAQNNISYDSFKNIVSAIPNNIASINYAYLYIPQLNNQGEVLILAEESGVRGENAKIVQFEEAIKHFKSIQESILHNKPSLSNPTTITFQNKQLFAQGFAVPIHDKNGKAIGALGCFVDYADIGAPLLDESARVFANDQRFVIDGNGVIIINQNPQYIGKKLDEVVRTQESKDIVTAAGSGENGIYPYLTAAGIEGIIGMHTITPLQGSEKYWSILSYIPNDSITRSLEKLLRIIIVCSLSAIVVIALGTIYYLRTSVGKRIRLISHTLFEFFNYLNHKRQTPPEPLRIIAQDELGQMGLAINENIQQTKIGLEQDAKAVEQSV</sequence>
<proteinExistence type="predicted"/>
<feature type="transmembrane region" description="Helical" evidence="1">
    <location>
        <begin position="12"/>
        <end position="35"/>
    </location>
</feature>
<comment type="caution">
    <text evidence="2">The sequence shown here is derived from an EMBL/GenBank/DDBJ whole genome shotgun (WGS) entry which is preliminary data.</text>
</comment>
<accession>A0A3D8I1J0</accession>
<feature type="transmembrane region" description="Helical" evidence="1">
    <location>
        <begin position="311"/>
        <end position="334"/>
    </location>
</feature>
<gene>
    <name evidence="2" type="ORF">CQA63_08640</name>
</gene>
<evidence type="ECO:0000313" key="3">
    <source>
        <dbReference type="Proteomes" id="UP000256599"/>
    </source>
</evidence>
<organism evidence="2 3">
    <name type="scientific">Helicobacter marmotae</name>
    <dbReference type="NCBI Taxonomy" id="152490"/>
    <lineage>
        <taxon>Bacteria</taxon>
        <taxon>Pseudomonadati</taxon>
        <taxon>Campylobacterota</taxon>
        <taxon>Epsilonproteobacteria</taxon>
        <taxon>Campylobacterales</taxon>
        <taxon>Helicobacteraceae</taxon>
        <taxon>Helicobacter</taxon>
    </lineage>
</organism>
<keyword evidence="1" id="KW-0812">Transmembrane</keyword>
<keyword evidence="1" id="KW-0472">Membrane</keyword>
<evidence type="ECO:0000256" key="1">
    <source>
        <dbReference type="SAM" id="Phobius"/>
    </source>
</evidence>
<dbReference type="Gene3D" id="3.30.450.20">
    <property type="entry name" value="PAS domain"/>
    <property type="match status" value="1"/>
</dbReference>
<keyword evidence="1" id="KW-1133">Transmembrane helix</keyword>
<keyword evidence="3" id="KW-1185">Reference proteome</keyword>
<dbReference type="AlphaFoldDB" id="A0A3D8I1J0"/>
<name>A0A3D8I1J0_9HELI</name>
<dbReference type="Proteomes" id="UP000256599">
    <property type="component" value="Unassembled WGS sequence"/>
</dbReference>
<protein>
    <submittedName>
        <fullName evidence="2">Chemotaxis protein</fullName>
    </submittedName>
</protein>
<reference evidence="2 3" key="1">
    <citation type="submission" date="2018-04" db="EMBL/GenBank/DDBJ databases">
        <title>Novel Campyloabacter and Helicobacter Species and Strains.</title>
        <authorList>
            <person name="Mannion A.J."/>
            <person name="Shen Z."/>
            <person name="Fox J.G."/>
        </authorList>
    </citation>
    <scope>NUCLEOTIDE SEQUENCE [LARGE SCALE GENOMIC DNA]</scope>
    <source>
        <strain evidence="2 3">MIT 98-6070</strain>
    </source>
</reference>
<dbReference type="EMBL" id="NXLR01000024">
    <property type="protein sequence ID" value="RDU58947.1"/>
    <property type="molecule type" value="Genomic_DNA"/>
</dbReference>
<evidence type="ECO:0000313" key="2">
    <source>
        <dbReference type="EMBL" id="RDU58947.1"/>
    </source>
</evidence>